<name>A0ACD5UWN9_AVESA</name>
<reference evidence="1" key="2">
    <citation type="submission" date="2025-09" db="UniProtKB">
        <authorList>
            <consortium name="EnsemblPlants"/>
        </authorList>
    </citation>
    <scope>IDENTIFICATION</scope>
</reference>
<reference evidence="1" key="1">
    <citation type="submission" date="2021-05" db="EMBL/GenBank/DDBJ databases">
        <authorList>
            <person name="Scholz U."/>
            <person name="Mascher M."/>
            <person name="Fiebig A."/>
        </authorList>
    </citation>
    <scope>NUCLEOTIDE SEQUENCE [LARGE SCALE GENOMIC DNA]</scope>
</reference>
<sequence>MSEVWNLPKMDNLVGPREKWPEEMLLSVDNKVCDKIMMIIWRIWYVRNEITHDKPMPAIEGSRRFLCSYLKSLQNEQKHSVEEITKGKMPLCAQPSAELRGLCVTAGVASSWTRPPDGFVKLNTDGSFMQKDGTAGARMILRQHDDSIILTSCRSLCKCGSALEAELQAFMEGTALAMEWCQEQILIETDSSLLVSMLKNREQDRSPLGHLIMKTRELLSNRIAGIAKVPRSQNISSDLLAKFGRLNDRTAVWLGSGPEDILDSLVRDCNAALIA</sequence>
<evidence type="ECO:0000313" key="2">
    <source>
        <dbReference type="Proteomes" id="UP001732700"/>
    </source>
</evidence>
<organism evidence="1 2">
    <name type="scientific">Avena sativa</name>
    <name type="common">Oat</name>
    <dbReference type="NCBI Taxonomy" id="4498"/>
    <lineage>
        <taxon>Eukaryota</taxon>
        <taxon>Viridiplantae</taxon>
        <taxon>Streptophyta</taxon>
        <taxon>Embryophyta</taxon>
        <taxon>Tracheophyta</taxon>
        <taxon>Spermatophyta</taxon>
        <taxon>Magnoliopsida</taxon>
        <taxon>Liliopsida</taxon>
        <taxon>Poales</taxon>
        <taxon>Poaceae</taxon>
        <taxon>BOP clade</taxon>
        <taxon>Pooideae</taxon>
        <taxon>Poodae</taxon>
        <taxon>Poeae</taxon>
        <taxon>Poeae Chloroplast Group 1 (Aveneae type)</taxon>
        <taxon>Aveninae</taxon>
        <taxon>Avena</taxon>
    </lineage>
</organism>
<proteinExistence type="predicted"/>
<accession>A0ACD5UWN9</accession>
<dbReference type="Proteomes" id="UP001732700">
    <property type="component" value="Chromosome 2C"/>
</dbReference>
<keyword evidence="2" id="KW-1185">Reference proteome</keyword>
<evidence type="ECO:0000313" key="1">
    <source>
        <dbReference type="EnsemblPlants" id="AVESA.00010b.r2.2CG0321890.1.CDS.1"/>
    </source>
</evidence>
<protein>
    <submittedName>
        <fullName evidence="1">Uncharacterized protein</fullName>
    </submittedName>
</protein>
<dbReference type="EnsemblPlants" id="AVESA.00010b.r2.2CG0321890.1">
    <property type="protein sequence ID" value="AVESA.00010b.r2.2CG0321890.1.CDS.1"/>
    <property type="gene ID" value="AVESA.00010b.r2.2CG0321890"/>
</dbReference>